<dbReference type="InterPro" id="IPR036419">
    <property type="entry name" value="Ribosomal_S3_C_sf"/>
</dbReference>
<dbReference type="InterPro" id="IPR004044">
    <property type="entry name" value="KH_dom_type_2"/>
</dbReference>
<evidence type="ECO:0000259" key="7">
    <source>
        <dbReference type="PROSITE" id="PS50823"/>
    </source>
</evidence>
<evidence type="ECO:0000256" key="6">
    <source>
        <dbReference type="HAMAP-Rule" id="MF_01309"/>
    </source>
</evidence>
<comment type="similarity">
    <text evidence="1 6">Belongs to the universal ribosomal protein uS3 family.</text>
</comment>
<dbReference type="PANTHER" id="PTHR11760">
    <property type="entry name" value="30S/40S RIBOSOMAL PROTEIN S3"/>
    <property type="match status" value="1"/>
</dbReference>
<gene>
    <name evidence="6" type="primary">rps3</name>
    <name evidence="8" type="ORF">ENU09_01630</name>
    <name evidence="9" type="ORF">ENU20_01970</name>
</gene>
<dbReference type="CDD" id="cd02411">
    <property type="entry name" value="KH-II_30S_S3_arch"/>
    <property type="match status" value="1"/>
</dbReference>
<dbReference type="InterPro" id="IPR001351">
    <property type="entry name" value="Ribosomal_uS3_C"/>
</dbReference>
<dbReference type="EMBL" id="DTBP01000014">
    <property type="protein sequence ID" value="HGQ73828.1"/>
    <property type="molecule type" value="Genomic_DNA"/>
</dbReference>
<accession>A0A7C4NNZ8</accession>
<keyword evidence="3 6" id="KW-0694">RNA-binding</keyword>
<dbReference type="Pfam" id="PF07650">
    <property type="entry name" value="KH_2"/>
    <property type="match status" value="1"/>
</dbReference>
<dbReference type="InterPro" id="IPR004087">
    <property type="entry name" value="KH_dom"/>
</dbReference>
<dbReference type="HAMAP" id="MF_01309_A">
    <property type="entry name" value="Ribosomal_uS3_A"/>
    <property type="match status" value="1"/>
</dbReference>
<dbReference type="PANTHER" id="PTHR11760:SF32">
    <property type="entry name" value="SMALL RIBOSOMAL SUBUNIT PROTEIN US3"/>
    <property type="match status" value="1"/>
</dbReference>
<dbReference type="InterPro" id="IPR015946">
    <property type="entry name" value="KH_dom-like_a/b"/>
</dbReference>
<evidence type="ECO:0000256" key="1">
    <source>
        <dbReference type="ARBA" id="ARBA00010761"/>
    </source>
</evidence>
<dbReference type="InterPro" id="IPR057258">
    <property type="entry name" value="Ribosomal_uS3"/>
</dbReference>
<dbReference type="Gene3D" id="3.30.1140.32">
    <property type="entry name" value="Ribosomal protein S3, C-terminal domain"/>
    <property type="match status" value="1"/>
</dbReference>
<dbReference type="GO" id="GO:0003735">
    <property type="term" value="F:structural constituent of ribosome"/>
    <property type="evidence" value="ECO:0007669"/>
    <property type="project" value="UniProtKB-UniRule"/>
</dbReference>
<name>A0A7C4NNZ8_STAMA</name>
<dbReference type="Pfam" id="PF00189">
    <property type="entry name" value="Ribosomal_S3_C"/>
    <property type="match status" value="1"/>
</dbReference>
<feature type="domain" description="KH type-2" evidence="7">
    <location>
        <begin position="20"/>
        <end position="89"/>
    </location>
</feature>
<dbReference type="NCBIfam" id="NF003219">
    <property type="entry name" value="PRK04191.1"/>
    <property type="match status" value="1"/>
</dbReference>
<sequence length="222" mass="24322">MVGPRVKSYFLEYGLKKTMIDEFLSSYFKEAGYSQVTLYKTPVGYRLIIYAEYPGRFIGRGGSVLKKLTEIIQNHFGLENVGITVSPAPDPDLDARIVAFRIVRALEKEIPYRKVARAMLRRVMVAGASGAEIVISGKLRGERAKYEKFRAGVVYKSGESTDYIVDRAVAKALLKPGVLGVEVVIVKPGVPPPDHIELKPTEVKVEEKIEVSSSSGGGGSEA</sequence>
<comment type="subunit">
    <text evidence="6">Part of the 30S ribosomal subunit.</text>
</comment>
<evidence type="ECO:0000256" key="2">
    <source>
        <dbReference type="ARBA" id="ARBA00022730"/>
    </source>
</evidence>
<dbReference type="SMART" id="SM00322">
    <property type="entry name" value="KH"/>
    <property type="match status" value="1"/>
</dbReference>
<reference evidence="9" key="1">
    <citation type="journal article" date="2020" name="mSystems">
        <title>Genome- and Community-Level Interaction Insights into Carbon Utilization and Element Cycling Functions of Hydrothermarchaeota in Hydrothermal Sediment.</title>
        <authorList>
            <person name="Zhou Z."/>
            <person name="Liu Y."/>
            <person name="Xu W."/>
            <person name="Pan J."/>
            <person name="Luo Z.H."/>
            <person name="Li M."/>
        </authorList>
    </citation>
    <scope>NUCLEOTIDE SEQUENCE [LARGE SCALE GENOMIC DNA]</scope>
    <source>
        <strain evidence="8">SpSt-638</strain>
        <strain evidence="9">SpSt-648</strain>
    </source>
</reference>
<dbReference type="GO" id="GO:0006412">
    <property type="term" value="P:translation"/>
    <property type="evidence" value="ECO:0007669"/>
    <property type="project" value="UniProtKB-UniRule"/>
</dbReference>
<proteinExistence type="inferred from homology"/>
<dbReference type="Gene3D" id="3.30.300.20">
    <property type="match status" value="1"/>
</dbReference>
<comment type="caution">
    <text evidence="9">The sequence shown here is derived from an EMBL/GenBank/DDBJ whole genome shotgun (WGS) entry which is preliminary data.</text>
</comment>
<keyword evidence="2 6" id="KW-0699">rRNA-binding</keyword>
<dbReference type="EMBL" id="DTBE01000046">
    <property type="protein sequence ID" value="HGQ59413.1"/>
    <property type="molecule type" value="Genomic_DNA"/>
</dbReference>
<evidence type="ECO:0000313" key="9">
    <source>
        <dbReference type="EMBL" id="HGQ73828.1"/>
    </source>
</evidence>
<dbReference type="SUPFAM" id="SSF54821">
    <property type="entry name" value="Ribosomal protein S3 C-terminal domain"/>
    <property type="match status" value="1"/>
</dbReference>
<keyword evidence="4 6" id="KW-0689">Ribosomal protein</keyword>
<dbReference type="InterPro" id="IPR027488">
    <property type="entry name" value="Ribosomal_uS3_arc"/>
</dbReference>
<dbReference type="AlphaFoldDB" id="A0A7C4NNZ8"/>
<evidence type="ECO:0000256" key="3">
    <source>
        <dbReference type="ARBA" id="ARBA00022884"/>
    </source>
</evidence>
<keyword evidence="5 6" id="KW-0687">Ribonucleoprotein</keyword>
<dbReference type="GO" id="GO:0019843">
    <property type="term" value="F:rRNA binding"/>
    <property type="evidence" value="ECO:0007669"/>
    <property type="project" value="UniProtKB-UniRule"/>
</dbReference>
<dbReference type="PROSITE" id="PS50823">
    <property type="entry name" value="KH_TYPE_2"/>
    <property type="match status" value="1"/>
</dbReference>
<dbReference type="InterPro" id="IPR009019">
    <property type="entry name" value="KH_sf_prok-type"/>
</dbReference>
<organism evidence="9">
    <name type="scientific">Staphylothermus marinus</name>
    <dbReference type="NCBI Taxonomy" id="2280"/>
    <lineage>
        <taxon>Archaea</taxon>
        <taxon>Thermoproteota</taxon>
        <taxon>Thermoprotei</taxon>
        <taxon>Desulfurococcales</taxon>
        <taxon>Desulfurococcaceae</taxon>
        <taxon>Staphylothermus</taxon>
    </lineage>
</organism>
<evidence type="ECO:0000313" key="8">
    <source>
        <dbReference type="EMBL" id="HGQ59413.1"/>
    </source>
</evidence>
<evidence type="ECO:0000256" key="5">
    <source>
        <dbReference type="ARBA" id="ARBA00023274"/>
    </source>
</evidence>
<comment type="function">
    <text evidence="6">Binds the lower part of the 30S subunit head.</text>
</comment>
<evidence type="ECO:0000256" key="4">
    <source>
        <dbReference type="ARBA" id="ARBA00022980"/>
    </source>
</evidence>
<protein>
    <recommendedName>
        <fullName evidence="6">Small ribosomal subunit protein uS3</fullName>
    </recommendedName>
</protein>
<dbReference type="GO" id="GO:0022627">
    <property type="term" value="C:cytosolic small ribosomal subunit"/>
    <property type="evidence" value="ECO:0007669"/>
    <property type="project" value="UniProtKB-UniRule"/>
</dbReference>
<dbReference type="NCBIfam" id="TIGR01008">
    <property type="entry name" value="uS3_euk_arch"/>
    <property type="match status" value="1"/>
</dbReference>
<dbReference type="InterPro" id="IPR005703">
    <property type="entry name" value="Ribosomal_uS3_euk/arc"/>
</dbReference>
<dbReference type="SUPFAM" id="SSF54814">
    <property type="entry name" value="Prokaryotic type KH domain (KH-domain type II)"/>
    <property type="match status" value="1"/>
</dbReference>